<evidence type="ECO:0000313" key="1">
    <source>
        <dbReference type="EMBL" id="MBB4701532.1"/>
    </source>
</evidence>
<dbReference type="AlphaFoldDB" id="A0A7W7D7A1"/>
<proteinExistence type="predicted"/>
<reference evidence="1 2" key="1">
    <citation type="submission" date="2020-08" db="EMBL/GenBank/DDBJ databases">
        <title>Sequencing the genomes of 1000 actinobacteria strains.</title>
        <authorList>
            <person name="Klenk H.-P."/>
        </authorList>
    </citation>
    <scope>NUCLEOTIDE SEQUENCE [LARGE SCALE GENOMIC DNA]</scope>
    <source>
        <strain evidence="1 2">DSM 45784</strain>
    </source>
</reference>
<dbReference type="Proteomes" id="UP000542210">
    <property type="component" value="Unassembled WGS sequence"/>
</dbReference>
<gene>
    <name evidence="1" type="ORF">BJ982_003076</name>
</gene>
<protein>
    <submittedName>
        <fullName evidence="1">Uncharacterized protein</fullName>
    </submittedName>
</protein>
<organism evidence="1 2">
    <name type="scientific">Sphaerisporangium siamense</name>
    <dbReference type="NCBI Taxonomy" id="795645"/>
    <lineage>
        <taxon>Bacteria</taxon>
        <taxon>Bacillati</taxon>
        <taxon>Actinomycetota</taxon>
        <taxon>Actinomycetes</taxon>
        <taxon>Streptosporangiales</taxon>
        <taxon>Streptosporangiaceae</taxon>
        <taxon>Sphaerisporangium</taxon>
    </lineage>
</organism>
<evidence type="ECO:0000313" key="2">
    <source>
        <dbReference type="Proteomes" id="UP000542210"/>
    </source>
</evidence>
<name>A0A7W7D7A1_9ACTN</name>
<dbReference type="EMBL" id="JACHND010000001">
    <property type="protein sequence ID" value="MBB4701532.1"/>
    <property type="molecule type" value="Genomic_DNA"/>
</dbReference>
<comment type="caution">
    <text evidence="1">The sequence shown here is derived from an EMBL/GenBank/DDBJ whole genome shotgun (WGS) entry which is preliminary data.</text>
</comment>
<keyword evidence="2" id="KW-1185">Reference proteome</keyword>
<sequence length="38" mass="3706">MRRRIATALLAALISVGAATVIAGVTAAPAAADQAHCC</sequence>
<accession>A0A7W7D7A1</accession>